<dbReference type="EMBL" id="BK015316">
    <property type="protein sequence ID" value="DAE01021.1"/>
    <property type="molecule type" value="Genomic_DNA"/>
</dbReference>
<name>A0A8S5P308_9CAUD</name>
<evidence type="ECO:0000313" key="1">
    <source>
        <dbReference type="EMBL" id="DAE01021.1"/>
    </source>
</evidence>
<reference evidence="1" key="1">
    <citation type="journal article" date="2021" name="Proc. Natl. Acad. Sci. U.S.A.">
        <title>A Catalog of Tens of Thousands of Viruses from Human Metagenomes Reveals Hidden Associations with Chronic Diseases.</title>
        <authorList>
            <person name="Tisza M.J."/>
            <person name="Buck C.B."/>
        </authorList>
    </citation>
    <scope>NUCLEOTIDE SEQUENCE</scope>
    <source>
        <strain evidence="1">CtXVO17</strain>
    </source>
</reference>
<accession>A0A8S5P308</accession>
<sequence length="65" mass="7399">MGKLIDPERLKSRLESYAETYKSAGMDVPYDMAVVTDIIDRSINSYNVDYVAENVTDMLEGTKIY</sequence>
<proteinExistence type="predicted"/>
<organism evidence="1">
    <name type="scientific">Myoviridae sp. ctXVO17</name>
    <dbReference type="NCBI Taxonomy" id="2825121"/>
    <lineage>
        <taxon>Viruses</taxon>
        <taxon>Duplodnaviria</taxon>
        <taxon>Heunggongvirae</taxon>
        <taxon>Uroviricota</taxon>
        <taxon>Caudoviricetes</taxon>
    </lineage>
</organism>
<protein>
    <submittedName>
        <fullName evidence="1">Uncharacterized protein</fullName>
    </submittedName>
</protein>